<sequence length="225" mass="24317">MPHGSSRQFLSSCRVTTPTSTPTVASLSDGYLANPREFKVTPNEELQAIPGNECLLEDLAKAISSREDETALVEAVEKHVDKHMGGQGASQLTALQTTCTQKGSEPGKKHTWVRRAHPQLFVIVLKPAAYDWLVTRGSQSIEMNFATAEDGFGGTRPIVAEVTLRIREYSRKGAKRGGGRPGRGAPPPVNLDKVFTKAAGDVVRGAREAAPAEQKTAVDEVAEWR</sequence>
<feature type="compositionally biased region" description="Low complexity" evidence="1">
    <location>
        <begin position="11"/>
        <end position="20"/>
    </location>
</feature>
<comment type="caution">
    <text evidence="2">The sequence shown here is derived from an EMBL/GenBank/DDBJ whole genome shotgun (WGS) entry which is preliminary data.</text>
</comment>
<organism evidence="2 3">
    <name type="scientific">Cymbomonas tetramitiformis</name>
    <dbReference type="NCBI Taxonomy" id="36881"/>
    <lineage>
        <taxon>Eukaryota</taxon>
        <taxon>Viridiplantae</taxon>
        <taxon>Chlorophyta</taxon>
        <taxon>Pyramimonadophyceae</taxon>
        <taxon>Pyramimonadales</taxon>
        <taxon>Pyramimonadaceae</taxon>
        <taxon>Cymbomonas</taxon>
    </lineage>
</organism>
<gene>
    <name evidence="2" type="ORF">CYMTET_38220</name>
</gene>
<evidence type="ECO:0000313" key="2">
    <source>
        <dbReference type="EMBL" id="KAK3252481.1"/>
    </source>
</evidence>
<feature type="region of interest" description="Disordered" evidence="1">
    <location>
        <begin position="204"/>
        <end position="225"/>
    </location>
</feature>
<name>A0AAE0CCE8_9CHLO</name>
<evidence type="ECO:0000313" key="3">
    <source>
        <dbReference type="Proteomes" id="UP001190700"/>
    </source>
</evidence>
<dbReference type="EMBL" id="LGRX02025382">
    <property type="protein sequence ID" value="KAK3252481.1"/>
    <property type="molecule type" value="Genomic_DNA"/>
</dbReference>
<feature type="compositionally biased region" description="Basic and acidic residues" evidence="1">
    <location>
        <begin position="216"/>
        <end position="225"/>
    </location>
</feature>
<accession>A0AAE0CCE8</accession>
<feature type="compositionally biased region" description="Polar residues" evidence="1">
    <location>
        <begin position="1"/>
        <end position="10"/>
    </location>
</feature>
<dbReference type="Proteomes" id="UP001190700">
    <property type="component" value="Unassembled WGS sequence"/>
</dbReference>
<proteinExistence type="predicted"/>
<reference evidence="2 3" key="1">
    <citation type="journal article" date="2015" name="Genome Biol. Evol.">
        <title>Comparative Genomics of a Bacterivorous Green Alga Reveals Evolutionary Causalities and Consequences of Phago-Mixotrophic Mode of Nutrition.</title>
        <authorList>
            <person name="Burns J.A."/>
            <person name="Paasch A."/>
            <person name="Narechania A."/>
            <person name="Kim E."/>
        </authorList>
    </citation>
    <scope>NUCLEOTIDE SEQUENCE [LARGE SCALE GENOMIC DNA]</scope>
    <source>
        <strain evidence="2 3">PLY_AMNH</strain>
    </source>
</reference>
<evidence type="ECO:0000256" key="1">
    <source>
        <dbReference type="SAM" id="MobiDB-lite"/>
    </source>
</evidence>
<feature type="region of interest" description="Disordered" evidence="1">
    <location>
        <begin position="1"/>
        <end position="20"/>
    </location>
</feature>
<dbReference type="AlphaFoldDB" id="A0AAE0CCE8"/>
<keyword evidence="3" id="KW-1185">Reference proteome</keyword>
<feature type="region of interest" description="Disordered" evidence="1">
    <location>
        <begin position="171"/>
        <end position="192"/>
    </location>
</feature>
<protein>
    <submittedName>
        <fullName evidence="2">Uncharacterized protein</fullName>
    </submittedName>
</protein>